<protein>
    <submittedName>
        <fullName evidence="1">Uncharacterized protein conserved in bacteria</fullName>
    </submittedName>
</protein>
<evidence type="ECO:0000313" key="1">
    <source>
        <dbReference type="EMBL" id="VFS52561.1"/>
    </source>
</evidence>
<reference evidence="1 2" key="1">
    <citation type="submission" date="2019-03" db="EMBL/GenBank/DDBJ databases">
        <authorList>
            <consortium name="Pathogen Informatics"/>
        </authorList>
    </citation>
    <scope>NUCLEOTIDE SEQUENCE [LARGE SCALE GENOMIC DNA]</scope>
    <source>
        <strain evidence="1 2">NCTC12282</strain>
    </source>
</reference>
<organism evidence="1 2">
    <name type="scientific">Budvicia aquatica</name>
    <dbReference type="NCBI Taxonomy" id="82979"/>
    <lineage>
        <taxon>Bacteria</taxon>
        <taxon>Pseudomonadati</taxon>
        <taxon>Pseudomonadota</taxon>
        <taxon>Gammaproteobacteria</taxon>
        <taxon>Enterobacterales</taxon>
        <taxon>Budviciaceae</taxon>
        <taxon>Budvicia</taxon>
    </lineage>
</organism>
<sequence>MLAPRLMQGSEDLSAYTTLPVCRIREKKADGTLVLDEDFIPTCSSVAVSHSLYDFLGEVAGLITERAKQLSQRISAPGQQGVADVAEFMMLQLFNRMQPIFVHLAKRSSVHPEDLYRQLVQICGELMTFTDESRVSPVFAHYDHDNLSYTFQELMIITRRALSTVLTPRAVSIQLFKRTHGVSDGVIHDKQLLTSADFIIAVKARVPQEQLLRLFTQQVKITSPNRIRDLVSIQIQGVPLKALNAAPSQLPHHSGYTYFQLDTQSPAWDDIVANSAIAFHVSGSFPELDMQFWAIRSK</sequence>
<dbReference type="EMBL" id="CAADJA010000002">
    <property type="protein sequence ID" value="VFS52561.1"/>
    <property type="molecule type" value="Genomic_DNA"/>
</dbReference>
<dbReference type="PANTHER" id="PTHR35566:SF1">
    <property type="entry name" value="TYPE VI SECRETION SYSTEM BASEPLATE COMPONENT TSSK1"/>
    <property type="match status" value="1"/>
</dbReference>
<dbReference type="Proteomes" id="UP000373449">
    <property type="component" value="Unassembled WGS sequence"/>
</dbReference>
<dbReference type="PANTHER" id="PTHR35566">
    <property type="entry name" value="BLR3599 PROTEIN"/>
    <property type="match status" value="1"/>
</dbReference>
<proteinExistence type="predicted"/>
<accession>A0A484ZX95</accession>
<name>A0A484ZX95_9GAMM</name>
<gene>
    <name evidence="1" type="ORF">NCTC12282_05882</name>
</gene>
<dbReference type="Pfam" id="PF05936">
    <property type="entry name" value="T6SS_VasE"/>
    <property type="match status" value="1"/>
</dbReference>
<dbReference type="InterPro" id="IPR010263">
    <property type="entry name" value="T6SS_TssK"/>
</dbReference>
<evidence type="ECO:0000313" key="2">
    <source>
        <dbReference type="Proteomes" id="UP000373449"/>
    </source>
</evidence>
<dbReference type="NCBIfam" id="TIGR03353">
    <property type="entry name" value="VI_chp_4"/>
    <property type="match status" value="1"/>
</dbReference>
<dbReference type="AlphaFoldDB" id="A0A484ZX95"/>